<proteinExistence type="predicted"/>
<dbReference type="Gene3D" id="3.90.640.20">
    <property type="entry name" value="Heat-shock cognate protein, ATPase"/>
    <property type="match status" value="1"/>
</dbReference>
<reference evidence="3 4" key="1">
    <citation type="submission" date="2016-01" db="EMBL/GenBank/DDBJ databases">
        <title>The new phylogeny of the genus Mycobacterium.</title>
        <authorList>
            <person name="Tarcisio F."/>
            <person name="Conor M."/>
            <person name="Antonella G."/>
            <person name="Elisabetta G."/>
            <person name="Giulia F.S."/>
            <person name="Sara T."/>
            <person name="Anna F."/>
            <person name="Clotilde B."/>
            <person name="Roberto B."/>
            <person name="Veronica D.S."/>
            <person name="Fabio R."/>
            <person name="Monica P."/>
            <person name="Olivier J."/>
            <person name="Enrico T."/>
            <person name="Nicola S."/>
        </authorList>
    </citation>
    <scope>NUCLEOTIDE SEQUENCE [LARGE SCALE GENOMIC DNA]</scope>
    <source>
        <strain evidence="3 4">ATCC 700010</strain>
    </source>
</reference>
<evidence type="ECO:0000313" key="4">
    <source>
        <dbReference type="Proteomes" id="UP000193964"/>
    </source>
</evidence>
<dbReference type="InterPro" id="IPR037126">
    <property type="entry name" value="PdaC/RsiV-like_sf"/>
</dbReference>
<evidence type="ECO:0000313" key="3">
    <source>
        <dbReference type="EMBL" id="ORX18716.1"/>
    </source>
</evidence>
<protein>
    <recommendedName>
        <fullName evidence="2">DUF3298 domain-containing protein</fullName>
    </recommendedName>
</protein>
<gene>
    <name evidence="3" type="ORF">AWC31_12015</name>
</gene>
<dbReference type="InterPro" id="IPR021729">
    <property type="entry name" value="DUF3298"/>
</dbReference>
<name>A0A1X2FJX2_9MYCO</name>
<evidence type="ECO:0000256" key="1">
    <source>
        <dbReference type="SAM" id="MobiDB-lite"/>
    </source>
</evidence>
<feature type="compositionally biased region" description="Low complexity" evidence="1">
    <location>
        <begin position="33"/>
        <end position="49"/>
    </location>
</feature>
<feature type="compositionally biased region" description="Gly residues" evidence="1">
    <location>
        <begin position="50"/>
        <end position="87"/>
    </location>
</feature>
<dbReference type="AlphaFoldDB" id="A0A1X2FJX2"/>
<evidence type="ECO:0000259" key="2">
    <source>
        <dbReference type="Pfam" id="PF11738"/>
    </source>
</evidence>
<feature type="domain" description="DUF3298" evidence="2">
    <location>
        <begin position="231"/>
        <end position="278"/>
    </location>
</feature>
<feature type="region of interest" description="Disordered" evidence="1">
    <location>
        <begin position="27"/>
        <end position="98"/>
    </location>
</feature>
<dbReference type="Pfam" id="PF11738">
    <property type="entry name" value="DUF3298"/>
    <property type="match status" value="1"/>
</dbReference>
<comment type="caution">
    <text evidence="3">The sequence shown here is derived from an EMBL/GenBank/DDBJ whole genome shotgun (WGS) entry which is preliminary data.</text>
</comment>
<accession>A0A1X2FJX2</accession>
<dbReference type="EMBL" id="LQQA01000004">
    <property type="protein sequence ID" value="ORX18716.1"/>
    <property type="molecule type" value="Genomic_DNA"/>
</dbReference>
<organism evidence="3 4">
    <name type="scientific">Mycolicibacterium wolinskyi</name>
    <dbReference type="NCBI Taxonomy" id="59750"/>
    <lineage>
        <taxon>Bacteria</taxon>
        <taxon>Bacillati</taxon>
        <taxon>Actinomycetota</taxon>
        <taxon>Actinomycetes</taxon>
        <taxon>Mycobacteriales</taxon>
        <taxon>Mycobacteriaceae</taxon>
        <taxon>Mycolicibacterium</taxon>
    </lineage>
</organism>
<dbReference type="Proteomes" id="UP000193964">
    <property type="component" value="Unassembled WGS sequence"/>
</dbReference>
<sequence length="294" mass="29255">MVAAAGAIVLVIVAIYVVRSVWWDPTSKSASITPSTSVSGSGASTSETDGSGGGDGSGAGSGGGSGGDTGGGGDSGAGGGDSGGGDNSGTSSGHPPFTATTEQVKRFLGTVFVDAEVPRVEGGNPEVAAVFNDEMDAALQAQADSVTGGSLEGRPGSEVRIGERVLSGVLRTAAVDLAEAQSMPLASTVVVDSESGSLITLSSLFNDLDEGLARLQEESETLGPSTDLGDSFDASGLEPTEQMFGRWSAESSGMRVFFEQGVVGPMAAGIVELTIPWDNLSDIMKPGVADIVAS</sequence>